<dbReference type="EMBL" id="JBJQOH010000008">
    <property type="protein sequence ID" value="KAL3677048.1"/>
    <property type="molecule type" value="Genomic_DNA"/>
</dbReference>
<evidence type="ECO:0000313" key="2">
    <source>
        <dbReference type="EMBL" id="KAL3677048.1"/>
    </source>
</evidence>
<gene>
    <name evidence="2" type="ORF">R1sor_026996</name>
</gene>
<dbReference type="PANTHER" id="PTHR47027:SF20">
    <property type="entry name" value="REVERSE TRANSCRIPTASE-LIKE PROTEIN WITH RNA-DIRECTED DNA POLYMERASE DOMAIN"/>
    <property type="match status" value="1"/>
</dbReference>
<feature type="domain" description="Reverse transcriptase" evidence="1">
    <location>
        <begin position="481"/>
        <end position="734"/>
    </location>
</feature>
<organism evidence="2 3">
    <name type="scientific">Riccia sorocarpa</name>
    <dbReference type="NCBI Taxonomy" id="122646"/>
    <lineage>
        <taxon>Eukaryota</taxon>
        <taxon>Viridiplantae</taxon>
        <taxon>Streptophyta</taxon>
        <taxon>Embryophyta</taxon>
        <taxon>Marchantiophyta</taxon>
        <taxon>Marchantiopsida</taxon>
        <taxon>Marchantiidae</taxon>
        <taxon>Marchantiales</taxon>
        <taxon>Ricciaceae</taxon>
        <taxon>Riccia</taxon>
    </lineage>
</organism>
<dbReference type="InterPro" id="IPR043502">
    <property type="entry name" value="DNA/RNA_pol_sf"/>
</dbReference>
<keyword evidence="3" id="KW-1185">Reference proteome</keyword>
<dbReference type="SUPFAM" id="SSF56672">
    <property type="entry name" value="DNA/RNA polymerases"/>
    <property type="match status" value="1"/>
</dbReference>
<dbReference type="Proteomes" id="UP001633002">
    <property type="component" value="Unassembled WGS sequence"/>
</dbReference>
<comment type="caution">
    <text evidence="2">The sequence shown here is derived from an EMBL/GenBank/DDBJ whole genome shotgun (WGS) entry which is preliminary data.</text>
</comment>
<dbReference type="InterPro" id="IPR036691">
    <property type="entry name" value="Endo/exonu/phosph_ase_sf"/>
</dbReference>
<sequence>MREERCRNIRIVGLAEAEGEVTKDLVLKFFKDDLRVAEPAVEYVSRVGRSDKGDRPILVRFKSVEGRGRILGYWNVRGLSDSVVLGGINLWKELDIFALAETWECSDEASVEILGFVRIVAVWNKKRFQRGRGFGGLAIWSRNRLGVKITVAHVDARKQFICLQLQEGRSKGFLVFTYFAPLGSPAYVALEEGADPLFELTRKVCRWSEEGPVWLAGDFNSRSMSMHGVAVQELGSQLWKRAGSDEVLERVSEDEGRNNLTNFFMQFVNSCGLTILNGSRKTLKSVCPVREDRRLYESEMERQVGSGELSSEEITSLMLSTARKVFGKPRSRGKSWFDDHCVEARRKAISASDPERVAAHKSYRNLVRMKKLRFLAERQLVLANELMQNPASFWRRLRPHRVEAALVDADLQQYVRQLYYFPETMGMAYSPRTWCSFSKPEVEKVLGSLCTGKAADILGLTAELLKWGGAGLIRVITQKMNKARKEGFPVEWNDRRVVPVYKTGPREEPASYRTIMIAHIFAKVFGKLLEMRLTDWCEEQGVRAPVQAGFRRQFSTLDHLLTLRVIMEEAKRARQPLLILFVDFKKAFDSVARNLIQDQLITLNVPGDLINAIARLYQSVIVKTQQQDTGVDSTLGVIQGCPLSPTLFGPFIEKLFWLSSGEAGVSVGSQRVSMLIFADDIALVGSDEGQMKQHIANLETFCLTTGMQVNLGKTKWLGWGHKAEEAFLFQGQQITECKSYKYLGLEMSSNLSWASGVQSRVDGGRRALFALWGKCDRTGLVAWSLRKHLFDSVVQSAVPYAAPIWGPSASKTSWKKLEVIQKMFLQHELGVKVQTPYSLLLAETGRWPLEVEALFRSIQYARCLQKQEPTRISSQAKLVSMGRGWFANLCSWAARWGFPEERWGEDSSMRERLSVAVVSKLWSLPSPRQQYYLRDICRLQPYTEQSYLRAALSVKERQLVARYRTSSHHLRVEEGRWLGISREDRLCTLCSLGKIENEHHALLVCPRYQSLRVEHGIPCFTDLRDFFSLPPVQISKYIYKVDSCRKEMMQSHLDVVGTRSQ</sequence>
<evidence type="ECO:0000313" key="3">
    <source>
        <dbReference type="Proteomes" id="UP001633002"/>
    </source>
</evidence>
<proteinExistence type="predicted"/>
<evidence type="ECO:0000259" key="1">
    <source>
        <dbReference type="PROSITE" id="PS50878"/>
    </source>
</evidence>
<dbReference type="Pfam" id="PF00078">
    <property type="entry name" value="RVT_1"/>
    <property type="match status" value="1"/>
</dbReference>
<accession>A0ABD3GDN5</accession>
<dbReference type="PANTHER" id="PTHR47027">
    <property type="entry name" value="REVERSE TRANSCRIPTASE DOMAIN-CONTAINING PROTEIN"/>
    <property type="match status" value="1"/>
</dbReference>
<dbReference type="CDD" id="cd01650">
    <property type="entry name" value="RT_nLTR_like"/>
    <property type="match status" value="1"/>
</dbReference>
<dbReference type="SUPFAM" id="SSF56219">
    <property type="entry name" value="DNase I-like"/>
    <property type="match status" value="1"/>
</dbReference>
<name>A0ABD3GDN5_9MARC</name>
<dbReference type="AlphaFoldDB" id="A0ABD3GDN5"/>
<dbReference type="PROSITE" id="PS50878">
    <property type="entry name" value="RT_POL"/>
    <property type="match status" value="1"/>
</dbReference>
<dbReference type="Gene3D" id="3.60.10.10">
    <property type="entry name" value="Endonuclease/exonuclease/phosphatase"/>
    <property type="match status" value="1"/>
</dbReference>
<reference evidence="2 3" key="1">
    <citation type="submission" date="2024-09" db="EMBL/GenBank/DDBJ databases">
        <title>Chromosome-scale assembly of Riccia sorocarpa.</title>
        <authorList>
            <person name="Paukszto L."/>
        </authorList>
    </citation>
    <scope>NUCLEOTIDE SEQUENCE [LARGE SCALE GENOMIC DNA]</scope>
    <source>
        <strain evidence="2">LP-2024</strain>
        <tissue evidence="2">Aerial parts of the thallus</tissue>
    </source>
</reference>
<protein>
    <recommendedName>
        <fullName evidence="1">Reverse transcriptase domain-containing protein</fullName>
    </recommendedName>
</protein>
<dbReference type="InterPro" id="IPR000477">
    <property type="entry name" value="RT_dom"/>
</dbReference>